<protein>
    <submittedName>
        <fullName evidence="1">Uncharacterized protein</fullName>
    </submittedName>
</protein>
<dbReference type="AlphaFoldDB" id="A0A7J7IG38"/>
<accession>A0A7J7IG38</accession>
<proteinExistence type="predicted"/>
<evidence type="ECO:0000313" key="2">
    <source>
        <dbReference type="Proteomes" id="UP000530660"/>
    </source>
</evidence>
<dbReference type="EMBL" id="VWRR01000015">
    <property type="protein sequence ID" value="KAF6001281.1"/>
    <property type="molecule type" value="Genomic_DNA"/>
</dbReference>
<name>A0A7J7IG38_9RHOD</name>
<sequence>MRSYTTPMSSTNQTTRRRVAGIDWLSHIVGVLGIRVITNDGAVDGVTKTTIHFHGSGIRYPHKEIDEIRPSISFGDTLQVLHQCTSKSESTVLGSEPLLQRRVHAAYDQCPQSYLKCTPSKCRLALEQRVAATASE</sequence>
<organism evidence="1 2">
    <name type="scientific">Cyanidiococcus yangmingshanensis</name>
    <dbReference type="NCBI Taxonomy" id="2690220"/>
    <lineage>
        <taxon>Eukaryota</taxon>
        <taxon>Rhodophyta</taxon>
        <taxon>Bangiophyceae</taxon>
        <taxon>Cyanidiales</taxon>
        <taxon>Cyanidiaceae</taxon>
        <taxon>Cyanidiococcus</taxon>
    </lineage>
</organism>
<reference evidence="1 2" key="1">
    <citation type="journal article" date="2020" name="J. Phycol.">
        <title>Comparative genome analysis reveals Cyanidiococcus gen. nov., a new extremophilic red algal genus sister to Cyanidioschyzon (Cyanidioschyzonaceae, Rhodophyta).</title>
        <authorList>
            <person name="Liu S.-L."/>
            <person name="Chiang Y.-R."/>
            <person name="Yoon H.S."/>
            <person name="Fu H.-Y."/>
        </authorList>
    </citation>
    <scope>NUCLEOTIDE SEQUENCE [LARGE SCALE GENOMIC DNA]</scope>
    <source>
        <strain evidence="1 2">THAL066</strain>
    </source>
</reference>
<dbReference type="Proteomes" id="UP000530660">
    <property type="component" value="Unassembled WGS sequence"/>
</dbReference>
<evidence type="ECO:0000313" key="1">
    <source>
        <dbReference type="EMBL" id="KAF6001281.1"/>
    </source>
</evidence>
<gene>
    <name evidence="1" type="ORF">F1559_002387</name>
</gene>
<comment type="caution">
    <text evidence="1">The sequence shown here is derived from an EMBL/GenBank/DDBJ whole genome shotgun (WGS) entry which is preliminary data.</text>
</comment>
<keyword evidence="2" id="KW-1185">Reference proteome</keyword>